<dbReference type="Proteomes" id="UP000435649">
    <property type="component" value="Unassembled WGS sequence"/>
</dbReference>
<feature type="transmembrane region" description="Helical" evidence="1">
    <location>
        <begin position="262"/>
        <end position="287"/>
    </location>
</feature>
<evidence type="ECO:0008006" key="4">
    <source>
        <dbReference type="Google" id="ProtNLM"/>
    </source>
</evidence>
<gene>
    <name evidence="2" type="ORF">FYJ85_15410</name>
</gene>
<feature type="transmembrane region" description="Helical" evidence="1">
    <location>
        <begin position="32"/>
        <end position="52"/>
    </location>
</feature>
<feature type="transmembrane region" description="Helical" evidence="1">
    <location>
        <begin position="208"/>
        <end position="241"/>
    </location>
</feature>
<evidence type="ECO:0000313" key="2">
    <source>
        <dbReference type="EMBL" id="MST98428.1"/>
    </source>
</evidence>
<evidence type="ECO:0000256" key="1">
    <source>
        <dbReference type="SAM" id="Phobius"/>
    </source>
</evidence>
<keyword evidence="3" id="KW-1185">Reference proteome</keyword>
<reference evidence="2 3" key="1">
    <citation type="submission" date="2019-08" db="EMBL/GenBank/DDBJ databases">
        <title>In-depth cultivation of the pig gut microbiome towards novel bacterial diversity and tailored functional studies.</title>
        <authorList>
            <person name="Wylensek D."/>
            <person name="Hitch T.C.A."/>
            <person name="Clavel T."/>
        </authorList>
    </citation>
    <scope>NUCLEOTIDE SEQUENCE [LARGE SCALE GENOMIC DNA]</scope>
    <source>
        <strain evidence="2 3">BBE-744-WT-12</strain>
    </source>
</reference>
<organism evidence="2 3">
    <name type="scientific">Victivallis lenta</name>
    <dbReference type="NCBI Taxonomy" id="2606640"/>
    <lineage>
        <taxon>Bacteria</taxon>
        <taxon>Pseudomonadati</taxon>
        <taxon>Lentisphaerota</taxon>
        <taxon>Lentisphaeria</taxon>
        <taxon>Victivallales</taxon>
        <taxon>Victivallaceae</taxon>
        <taxon>Victivallis</taxon>
    </lineage>
</organism>
<keyword evidence="1" id="KW-0472">Membrane</keyword>
<dbReference type="Pfam" id="PF24400">
    <property type="entry name" value="DUF7544"/>
    <property type="match status" value="1"/>
</dbReference>
<proteinExistence type="predicted"/>
<protein>
    <recommendedName>
        <fullName evidence="4">DUF4013 domain-containing protein</fullName>
    </recommendedName>
</protein>
<dbReference type="InterPro" id="IPR055966">
    <property type="entry name" value="DUF7544"/>
</dbReference>
<feature type="transmembrane region" description="Helical" evidence="1">
    <location>
        <begin position="161"/>
        <end position="188"/>
    </location>
</feature>
<feature type="transmembrane region" description="Helical" evidence="1">
    <location>
        <begin position="293"/>
        <end position="314"/>
    </location>
</feature>
<sequence>MADRHISLDRVLTRAWTRMVQILFRPFSIERWLMLGFCCWMLSLSGDISTILNIGSNALSHDAADTASHAPADKLAALDNVLNGTDGSFLQRLGTELQWEPAAVQGWSLFIGIAAPLIVILLVVCYWLYCRFEFVFLDDLMRDSTEIRKPWNEFRSIGNSYFAGSLLVTAALFLFNLLFFFLAGSVILDWLKECGAAREWLAFGASRVYSLLFLGGAWFLISLVAGIYIWFFYFLLVPIMYRDRVGFSEGLRRMNALFRRRFWICLLFWLMMLVILFGFGICLLIGYVLTCCLLGFLLGIPYVRAVILLPYWTFLRLSGVELLEELDPLPAGQP</sequence>
<keyword evidence="1" id="KW-0812">Transmembrane</keyword>
<name>A0A844G7L0_9BACT</name>
<keyword evidence="1" id="KW-1133">Transmembrane helix</keyword>
<feature type="transmembrane region" description="Helical" evidence="1">
    <location>
        <begin position="107"/>
        <end position="129"/>
    </location>
</feature>
<evidence type="ECO:0000313" key="3">
    <source>
        <dbReference type="Proteomes" id="UP000435649"/>
    </source>
</evidence>
<comment type="caution">
    <text evidence="2">The sequence shown here is derived from an EMBL/GenBank/DDBJ whole genome shotgun (WGS) entry which is preliminary data.</text>
</comment>
<dbReference type="AlphaFoldDB" id="A0A844G7L0"/>
<dbReference type="RefSeq" id="WP_106051405.1">
    <property type="nucleotide sequence ID" value="NZ_DBFCGB010000063.1"/>
</dbReference>
<accession>A0A844G7L0</accession>
<dbReference type="EMBL" id="VUNS01000019">
    <property type="protein sequence ID" value="MST98428.1"/>
    <property type="molecule type" value="Genomic_DNA"/>
</dbReference>